<keyword evidence="3" id="KW-0539">Nucleus</keyword>
<dbReference type="GO" id="GO:0045944">
    <property type="term" value="P:positive regulation of transcription by RNA polymerase II"/>
    <property type="evidence" value="ECO:0007669"/>
    <property type="project" value="TreeGrafter"/>
</dbReference>
<comment type="caution">
    <text evidence="5">The sequence shown here is derived from an EMBL/GenBank/DDBJ whole genome shotgun (WGS) entry which is preliminary data.</text>
</comment>
<evidence type="ECO:0000256" key="1">
    <source>
        <dbReference type="ARBA" id="ARBA00004123"/>
    </source>
</evidence>
<sequence length="431" mass="45135">MFQQRKPHVVPAIAASQNENQAKEKLATFVYEYLVHAGASKTAEMFKSEMLSQQNIGPLEPHSGPGFLQDWFCVFWDLYCAAPERRDKFEPSQEAKAFHEYGFIPPSAYPGPLMNGMHGPPQFGNGAPGGMGMPPNGEGPQRYGPQGARSGAPTPSSVMGGNGREFGNFPPGAPPPHMFNEQQMRNMQAAAAAGQRMPPNPRIPTNFSQMRHMRPGPYGGQFLDSPSGTPPFPQNPMMQNGAMCPPVSLMSSPGGPPPPGSVPTNPDGTPQQPHDPRFMMPGASSVPPQFGMSHHDGSGTPTSSGGGPTSVPGLNGGMGMQQPPTSEGGGQLQSLLNGSDSMDMKHSPASVHGSGVVNGGTPGPGSVHSQSGAPNSQQQSHQTPTESTGAPSNQMDQFQMGVPTGGDANEAASEISKIKASLITDFPTSNY</sequence>
<evidence type="ECO:0000256" key="2">
    <source>
        <dbReference type="ARBA" id="ARBA00023125"/>
    </source>
</evidence>
<feature type="region of interest" description="Disordered" evidence="4">
    <location>
        <begin position="121"/>
        <end position="412"/>
    </location>
</feature>
<evidence type="ECO:0000256" key="3">
    <source>
        <dbReference type="ARBA" id="ARBA00023242"/>
    </source>
</evidence>
<dbReference type="InterPro" id="IPR008116">
    <property type="entry name" value="SSDP_DNA-bd"/>
</dbReference>
<evidence type="ECO:0000256" key="4">
    <source>
        <dbReference type="SAM" id="MobiDB-lite"/>
    </source>
</evidence>
<dbReference type="EMBL" id="JAKKPZ010000006">
    <property type="protein sequence ID" value="KAI1720027.1"/>
    <property type="molecule type" value="Genomic_DNA"/>
</dbReference>
<dbReference type="Proteomes" id="UP001201812">
    <property type="component" value="Unassembled WGS sequence"/>
</dbReference>
<name>A0AAD4R9Y3_9BILA</name>
<dbReference type="AlphaFoldDB" id="A0AAD4R9Y3"/>
<keyword evidence="2 5" id="KW-0238">DNA-binding</keyword>
<dbReference type="InterPro" id="IPR006594">
    <property type="entry name" value="LisH"/>
</dbReference>
<proteinExistence type="predicted"/>
<dbReference type="GO" id="GO:0003697">
    <property type="term" value="F:single-stranded DNA binding"/>
    <property type="evidence" value="ECO:0007669"/>
    <property type="project" value="InterPro"/>
</dbReference>
<gene>
    <name evidence="5" type="ORF">DdX_05396</name>
</gene>
<evidence type="ECO:0000313" key="6">
    <source>
        <dbReference type="Proteomes" id="UP001201812"/>
    </source>
</evidence>
<comment type="subcellular location">
    <subcellularLocation>
        <location evidence="1">Nucleus</location>
    </subcellularLocation>
</comment>
<dbReference type="PANTHER" id="PTHR12610:SF12">
    <property type="entry name" value="SEQUENCE-SPECIFIC SINGLE-STRANDED DNA-BINDING PROTEIN, ISOFORM D"/>
    <property type="match status" value="1"/>
</dbReference>
<evidence type="ECO:0000313" key="5">
    <source>
        <dbReference type="EMBL" id="KAI1720027.1"/>
    </source>
</evidence>
<organism evidence="5 6">
    <name type="scientific">Ditylenchus destructor</name>
    <dbReference type="NCBI Taxonomy" id="166010"/>
    <lineage>
        <taxon>Eukaryota</taxon>
        <taxon>Metazoa</taxon>
        <taxon>Ecdysozoa</taxon>
        <taxon>Nematoda</taxon>
        <taxon>Chromadorea</taxon>
        <taxon>Rhabditida</taxon>
        <taxon>Tylenchina</taxon>
        <taxon>Tylenchomorpha</taxon>
        <taxon>Sphaerularioidea</taxon>
        <taxon>Anguinidae</taxon>
        <taxon>Anguininae</taxon>
        <taxon>Ditylenchus</taxon>
    </lineage>
</organism>
<accession>A0AAD4R9Y3</accession>
<keyword evidence="6" id="KW-1185">Reference proteome</keyword>
<feature type="compositionally biased region" description="Polar residues" evidence="4">
    <location>
        <begin position="367"/>
        <end position="397"/>
    </location>
</feature>
<feature type="compositionally biased region" description="Low complexity" evidence="4">
    <location>
        <begin position="332"/>
        <end position="341"/>
    </location>
</feature>
<dbReference type="PROSITE" id="PS50896">
    <property type="entry name" value="LISH"/>
    <property type="match status" value="1"/>
</dbReference>
<dbReference type="PRINTS" id="PR01743">
    <property type="entry name" value="SSDNABINDING"/>
</dbReference>
<feature type="compositionally biased region" description="Gly residues" evidence="4">
    <location>
        <begin position="304"/>
        <end position="319"/>
    </location>
</feature>
<reference evidence="5" key="1">
    <citation type="submission" date="2022-01" db="EMBL/GenBank/DDBJ databases">
        <title>Genome Sequence Resource for Two Populations of Ditylenchus destructor, the Migratory Endoparasitic Phytonematode.</title>
        <authorList>
            <person name="Zhang H."/>
            <person name="Lin R."/>
            <person name="Xie B."/>
        </authorList>
    </citation>
    <scope>NUCLEOTIDE SEQUENCE</scope>
    <source>
        <strain evidence="5">BazhouSP</strain>
    </source>
</reference>
<dbReference type="PANTHER" id="PTHR12610">
    <property type="entry name" value="SINGLE STRANDED DNA BINDING PROTEIN"/>
    <property type="match status" value="1"/>
</dbReference>
<dbReference type="GO" id="GO:0005634">
    <property type="term" value="C:nucleus"/>
    <property type="evidence" value="ECO:0007669"/>
    <property type="project" value="UniProtKB-SubCell"/>
</dbReference>
<protein>
    <submittedName>
        <fullName evidence="5">Single-stranded DNA-binding protein 3</fullName>
    </submittedName>
</protein>